<dbReference type="Proteomes" id="UP000322899">
    <property type="component" value="Unassembled WGS sequence"/>
</dbReference>
<dbReference type="GO" id="GO:0003700">
    <property type="term" value="F:DNA-binding transcription factor activity"/>
    <property type="evidence" value="ECO:0007669"/>
    <property type="project" value="InterPro"/>
</dbReference>
<evidence type="ECO:0000256" key="2">
    <source>
        <dbReference type="ARBA" id="ARBA00023015"/>
    </source>
</evidence>
<evidence type="ECO:0000256" key="5">
    <source>
        <dbReference type="ARBA" id="ARBA00023242"/>
    </source>
</evidence>
<reference evidence="8 9" key="1">
    <citation type="submission" date="2019-07" db="EMBL/GenBank/DDBJ databases">
        <title>Genomes of Cafeteria roenbergensis.</title>
        <authorList>
            <person name="Fischer M.G."/>
            <person name="Hackl T."/>
            <person name="Roman M."/>
        </authorList>
    </citation>
    <scope>NUCLEOTIDE SEQUENCE [LARGE SCALE GENOMIC DNA]</scope>
    <source>
        <strain evidence="8 9">E4-10P</strain>
    </source>
</reference>
<dbReference type="PROSITE" id="PS51032">
    <property type="entry name" value="AP2_ERF"/>
    <property type="match status" value="1"/>
</dbReference>
<proteinExistence type="predicted"/>
<evidence type="ECO:0000256" key="1">
    <source>
        <dbReference type="ARBA" id="ARBA00004123"/>
    </source>
</evidence>
<gene>
    <name evidence="8" type="ORF">FNF27_06734</name>
</gene>
<dbReference type="SMART" id="SM00380">
    <property type="entry name" value="AP2"/>
    <property type="match status" value="1"/>
</dbReference>
<keyword evidence="3" id="KW-0238">DNA-binding</keyword>
<protein>
    <recommendedName>
        <fullName evidence="7">AP2/ERF domain-containing protein</fullName>
    </recommendedName>
</protein>
<dbReference type="GO" id="GO:0005634">
    <property type="term" value="C:nucleus"/>
    <property type="evidence" value="ECO:0007669"/>
    <property type="project" value="UniProtKB-SubCell"/>
</dbReference>
<keyword evidence="4" id="KW-0804">Transcription</keyword>
<dbReference type="InterPro" id="IPR001471">
    <property type="entry name" value="AP2/ERF_dom"/>
</dbReference>
<keyword evidence="2" id="KW-0805">Transcription regulation</keyword>
<feature type="compositionally biased region" description="Polar residues" evidence="6">
    <location>
        <begin position="352"/>
        <end position="363"/>
    </location>
</feature>
<keyword evidence="5" id="KW-0539">Nucleus</keyword>
<accession>A0A5A8DXB3</accession>
<dbReference type="Gene3D" id="3.30.730.10">
    <property type="entry name" value="AP2/ERF domain"/>
    <property type="match status" value="1"/>
</dbReference>
<dbReference type="CDD" id="cd00018">
    <property type="entry name" value="AP2"/>
    <property type="match status" value="1"/>
</dbReference>
<comment type="subcellular location">
    <subcellularLocation>
        <location evidence="1">Nucleus</location>
    </subcellularLocation>
</comment>
<evidence type="ECO:0000259" key="7">
    <source>
        <dbReference type="PROSITE" id="PS51032"/>
    </source>
</evidence>
<evidence type="ECO:0000256" key="4">
    <source>
        <dbReference type="ARBA" id="ARBA00023163"/>
    </source>
</evidence>
<dbReference type="PANTHER" id="PTHR37935">
    <property type="entry name" value="CHROMOSOME UNDETERMINED SCAFFOLD_14, WHOLE GENOME SHOTGUN SEQUENCE"/>
    <property type="match status" value="1"/>
</dbReference>
<name>A0A5A8DXB3_CAFRO</name>
<dbReference type="SUPFAM" id="SSF54171">
    <property type="entry name" value="DNA-binding domain"/>
    <property type="match status" value="1"/>
</dbReference>
<feature type="domain" description="AP2/ERF" evidence="7">
    <location>
        <begin position="372"/>
        <end position="432"/>
    </location>
</feature>
<dbReference type="EMBL" id="VLTO01000063">
    <property type="protein sequence ID" value="KAA0170142.1"/>
    <property type="molecule type" value="Genomic_DNA"/>
</dbReference>
<evidence type="ECO:0000256" key="6">
    <source>
        <dbReference type="SAM" id="MobiDB-lite"/>
    </source>
</evidence>
<feature type="compositionally biased region" description="Acidic residues" evidence="6">
    <location>
        <begin position="334"/>
        <end position="347"/>
    </location>
</feature>
<dbReference type="PANTHER" id="PTHR37935:SF1">
    <property type="entry name" value="CHROMOSOME UNDETERMINED SCAFFOLD_14, WHOLE GENOME SHOTGUN SEQUENCE"/>
    <property type="match status" value="1"/>
</dbReference>
<organism evidence="8 9">
    <name type="scientific">Cafeteria roenbergensis</name>
    <name type="common">Marine flagellate</name>
    <dbReference type="NCBI Taxonomy" id="33653"/>
    <lineage>
        <taxon>Eukaryota</taxon>
        <taxon>Sar</taxon>
        <taxon>Stramenopiles</taxon>
        <taxon>Bigyra</taxon>
        <taxon>Opalozoa</taxon>
        <taxon>Bicosoecida</taxon>
        <taxon>Cafeteriaceae</taxon>
        <taxon>Cafeteria</taxon>
    </lineage>
</organism>
<evidence type="ECO:0000256" key="3">
    <source>
        <dbReference type="ARBA" id="ARBA00023125"/>
    </source>
</evidence>
<feature type="region of interest" description="Disordered" evidence="6">
    <location>
        <begin position="297"/>
        <end position="365"/>
    </location>
</feature>
<dbReference type="OrthoDB" id="206537at2759"/>
<dbReference type="GO" id="GO:0003677">
    <property type="term" value="F:DNA binding"/>
    <property type="evidence" value="ECO:0007669"/>
    <property type="project" value="UniProtKB-KW"/>
</dbReference>
<dbReference type="InterPro" id="IPR016177">
    <property type="entry name" value="DNA-bd_dom_sf"/>
</dbReference>
<comment type="caution">
    <text evidence="8">The sequence shown here is derived from an EMBL/GenBank/DDBJ whole genome shotgun (WGS) entry which is preliminary data.</text>
</comment>
<evidence type="ECO:0000313" key="8">
    <source>
        <dbReference type="EMBL" id="KAA0170142.1"/>
    </source>
</evidence>
<sequence>MSEWVLRVIVAAIVMGVGSLAVTFADTIKAFMGAQASKAVSGVLRDEDIRNSASLTVSELAERLLADDELRTASAAFLQGLMAAPETRAALLDLLVWALQEESTRQQLVALLSHEATLRATRDLLIWAFSDPATRRQMEQLASWLLADESFQLVGVRALLGVLNSTLDDKPLRDHAAEALSSVVADTSLQQRTGEALWNAVAWSVTPSILRSPDGKPEAAVPDAAALAPAPPADAAQTVDGAQAGPQSKQVLRACSRSRLAQNCCQFTQHSQLRSQLVAPSAGMAAATARLAPSVESCGTADDAMSTAKVTPRPSADMREGGNTPKRARSVDGEGADDADPPEEPEDASGGRTPTGSRASSRARTGEYITSRFRGVYGRSSAKANGVRWAAHASDGKRKVHLGYFNTEEDAAKAYDEAVRRFKGPNAITNFA</sequence>
<dbReference type="AlphaFoldDB" id="A0A5A8DXB3"/>
<evidence type="ECO:0000313" key="9">
    <source>
        <dbReference type="Proteomes" id="UP000322899"/>
    </source>
</evidence>
<dbReference type="InterPro" id="IPR036955">
    <property type="entry name" value="AP2/ERF_dom_sf"/>
</dbReference>